<keyword evidence="3 6" id="KW-0812">Transmembrane</keyword>
<feature type="transmembrane region" description="Helical" evidence="6">
    <location>
        <begin position="127"/>
        <end position="151"/>
    </location>
</feature>
<dbReference type="InterPro" id="IPR050833">
    <property type="entry name" value="Poly_Biosynth_Transport"/>
</dbReference>
<evidence type="ECO:0000256" key="6">
    <source>
        <dbReference type="SAM" id="Phobius"/>
    </source>
</evidence>
<feature type="transmembrane region" description="Helical" evidence="6">
    <location>
        <begin position="196"/>
        <end position="217"/>
    </location>
</feature>
<feature type="transmembrane region" description="Helical" evidence="6">
    <location>
        <begin position="60"/>
        <end position="83"/>
    </location>
</feature>
<keyword evidence="8" id="KW-1185">Reference proteome</keyword>
<keyword evidence="4 6" id="KW-1133">Transmembrane helix</keyword>
<feature type="transmembrane region" description="Helical" evidence="6">
    <location>
        <begin position="453"/>
        <end position="470"/>
    </location>
</feature>
<gene>
    <name evidence="7" type="ORF">DS745_10960</name>
</gene>
<dbReference type="InterPro" id="IPR024923">
    <property type="entry name" value="PG_synth_SpoVB"/>
</dbReference>
<dbReference type="OrthoDB" id="9775950at2"/>
<evidence type="ECO:0000256" key="3">
    <source>
        <dbReference type="ARBA" id="ARBA00022692"/>
    </source>
</evidence>
<accession>A0A4V1LGF7</accession>
<feature type="transmembrane region" description="Helical" evidence="6">
    <location>
        <begin position="20"/>
        <end position="40"/>
    </location>
</feature>
<dbReference type="CDD" id="cd13124">
    <property type="entry name" value="MATE_SpoVB_like"/>
    <property type="match status" value="1"/>
</dbReference>
<reference evidence="7 8" key="1">
    <citation type="journal article" date="2019" name="Int. J. Syst. Evol. Microbiol.">
        <title>Anaerobacillus alkaliphilus sp. nov., a novel alkaliphilic and moderately halophilic bacterium.</title>
        <authorList>
            <person name="Borsodi A.K."/>
            <person name="Aszalos J.M."/>
            <person name="Bihari P."/>
            <person name="Nagy I."/>
            <person name="Schumann P."/>
            <person name="Sproer C."/>
            <person name="Kovacs A.L."/>
            <person name="Boka K."/>
            <person name="Dobosy P."/>
            <person name="Ovari M."/>
            <person name="Szili-Kovacs T."/>
            <person name="Toth E."/>
        </authorList>
    </citation>
    <scope>NUCLEOTIDE SEQUENCE [LARGE SCALE GENOMIC DNA]</scope>
    <source>
        <strain evidence="7 8">B16-10</strain>
    </source>
</reference>
<sequence>MHVVSSLRGLKFILKGKKLWQGAVYLSLAAIFIKVLSAIYRIPYQNIAGDIGFYVYQQIYPIYGVAIMLSTYGFPVIISKLLSERVYDRSVVLKNAFVGLSIISITAFILVYSQASRLAGIMGDEQLLLPLQTVSFIFIIIPLLSVLRGFFQGQEDMLPTAISQVTEQFSRVCVILLLTYVFIANGYGPYAAGTGAALGSIFGGIIGSVVLFIFYVRQKQTPIQKKSTNLSMKVITKIVLQGILICFSSLILIVFQFIDSITVLRVLVENGVEMELAKVAKGVFDRGQPLIQMGTVITTSFSLVVVPLIAKVSIEGRKDLIKKYSSLAFRVSFLIGAAAAVGLAVIIEPTNAMLFKDDSDSIVLAVMGLAILFTSIFLTTSAILHGLNLVYVTVIHVMVGIIVKGFLNFFLIPSHGTLGAAIATVVACAVCAWLNYYKLRREDVLAKVSPSRTMKIITSLVAMGALTYIWKEGTYLIFSEDYAHRLGYAAVAVSSMTVGAVTFLFLVIVTRLFTEEELEHIPKIQKLAARLQLRK</sequence>
<evidence type="ECO:0000256" key="5">
    <source>
        <dbReference type="ARBA" id="ARBA00023136"/>
    </source>
</evidence>
<protein>
    <submittedName>
        <fullName evidence="7">Polysaccharide biosynthesis protein</fullName>
    </submittedName>
</protein>
<feature type="transmembrane region" description="Helical" evidence="6">
    <location>
        <begin position="95"/>
        <end position="115"/>
    </location>
</feature>
<dbReference type="PANTHER" id="PTHR30250">
    <property type="entry name" value="PST FAMILY PREDICTED COLANIC ACID TRANSPORTER"/>
    <property type="match status" value="1"/>
</dbReference>
<dbReference type="Pfam" id="PF01943">
    <property type="entry name" value="Polysacc_synt"/>
    <property type="match status" value="1"/>
</dbReference>
<comment type="subcellular location">
    <subcellularLocation>
        <location evidence="1">Cell membrane</location>
        <topology evidence="1">Multi-pass membrane protein</topology>
    </subcellularLocation>
</comment>
<evidence type="ECO:0000256" key="2">
    <source>
        <dbReference type="ARBA" id="ARBA00022475"/>
    </source>
</evidence>
<feature type="transmembrane region" description="Helical" evidence="6">
    <location>
        <begin position="418"/>
        <end position="437"/>
    </location>
</feature>
<feature type="transmembrane region" description="Helical" evidence="6">
    <location>
        <begin position="172"/>
        <end position="190"/>
    </location>
</feature>
<keyword evidence="2" id="KW-1003">Cell membrane</keyword>
<feature type="transmembrane region" description="Helical" evidence="6">
    <location>
        <begin position="362"/>
        <end position="384"/>
    </location>
</feature>
<dbReference type="InterPro" id="IPR002797">
    <property type="entry name" value="Polysacc_synth"/>
</dbReference>
<proteinExistence type="predicted"/>
<organism evidence="7 8">
    <name type="scientific">Anaerobacillus alkaliphilus</name>
    <dbReference type="NCBI Taxonomy" id="1548597"/>
    <lineage>
        <taxon>Bacteria</taxon>
        <taxon>Bacillati</taxon>
        <taxon>Bacillota</taxon>
        <taxon>Bacilli</taxon>
        <taxon>Bacillales</taxon>
        <taxon>Bacillaceae</taxon>
        <taxon>Anaerobacillus</taxon>
    </lineage>
</organism>
<feature type="transmembrane region" description="Helical" evidence="6">
    <location>
        <begin position="331"/>
        <end position="350"/>
    </location>
</feature>
<evidence type="ECO:0000256" key="4">
    <source>
        <dbReference type="ARBA" id="ARBA00022989"/>
    </source>
</evidence>
<dbReference type="PIRSF" id="PIRSF038958">
    <property type="entry name" value="PG_synth_SpoVB"/>
    <property type="match status" value="1"/>
</dbReference>
<dbReference type="EMBL" id="QOUX01000036">
    <property type="protein sequence ID" value="RXJ00915.1"/>
    <property type="molecule type" value="Genomic_DNA"/>
</dbReference>
<feature type="transmembrane region" description="Helical" evidence="6">
    <location>
        <begin position="490"/>
        <end position="513"/>
    </location>
</feature>
<name>A0A4V1LGF7_9BACI</name>
<comment type="caution">
    <text evidence="7">The sequence shown here is derived from an EMBL/GenBank/DDBJ whole genome shotgun (WGS) entry which is preliminary data.</text>
</comment>
<dbReference type="PANTHER" id="PTHR30250:SF29">
    <property type="entry name" value="POLYSACCHARIDE BIOSYNTHESIS PROTEIN C-TERMINAL DOMAIN-CONTAINING PROTEIN"/>
    <property type="match status" value="1"/>
</dbReference>
<evidence type="ECO:0000313" key="8">
    <source>
        <dbReference type="Proteomes" id="UP000290649"/>
    </source>
</evidence>
<evidence type="ECO:0000256" key="1">
    <source>
        <dbReference type="ARBA" id="ARBA00004651"/>
    </source>
</evidence>
<feature type="transmembrane region" description="Helical" evidence="6">
    <location>
        <begin position="290"/>
        <end position="310"/>
    </location>
</feature>
<evidence type="ECO:0000313" key="7">
    <source>
        <dbReference type="EMBL" id="RXJ00915.1"/>
    </source>
</evidence>
<feature type="transmembrane region" description="Helical" evidence="6">
    <location>
        <begin position="389"/>
        <end position="412"/>
    </location>
</feature>
<feature type="transmembrane region" description="Helical" evidence="6">
    <location>
        <begin position="238"/>
        <end position="258"/>
    </location>
</feature>
<dbReference type="GO" id="GO:0005886">
    <property type="term" value="C:plasma membrane"/>
    <property type="evidence" value="ECO:0007669"/>
    <property type="project" value="UniProtKB-SubCell"/>
</dbReference>
<dbReference type="Proteomes" id="UP000290649">
    <property type="component" value="Unassembled WGS sequence"/>
</dbReference>
<keyword evidence="5 6" id="KW-0472">Membrane</keyword>
<dbReference type="AlphaFoldDB" id="A0A4V1LGF7"/>